<dbReference type="Proteomes" id="UP000184383">
    <property type="component" value="Unassembled WGS sequence"/>
</dbReference>
<evidence type="ECO:0000259" key="2">
    <source>
        <dbReference type="PROSITE" id="PS51837"/>
    </source>
</evidence>
<dbReference type="GeneID" id="63747912"/>
<dbReference type="EMBL" id="KV878214">
    <property type="protein sequence ID" value="OJJ32635.1"/>
    <property type="molecule type" value="Genomic_DNA"/>
</dbReference>
<feature type="compositionally biased region" description="Polar residues" evidence="1">
    <location>
        <begin position="33"/>
        <end position="53"/>
    </location>
</feature>
<dbReference type="InterPro" id="IPR006629">
    <property type="entry name" value="LITAF"/>
</dbReference>
<proteinExistence type="predicted"/>
<accession>A0A1L9RCI3</accession>
<protein>
    <recommendedName>
        <fullName evidence="2">LITAF domain-containing protein</fullName>
    </recommendedName>
</protein>
<organism evidence="3 4">
    <name type="scientific">Aspergillus wentii DTO 134E9</name>
    <dbReference type="NCBI Taxonomy" id="1073089"/>
    <lineage>
        <taxon>Eukaryota</taxon>
        <taxon>Fungi</taxon>
        <taxon>Dikarya</taxon>
        <taxon>Ascomycota</taxon>
        <taxon>Pezizomycotina</taxon>
        <taxon>Eurotiomycetes</taxon>
        <taxon>Eurotiomycetidae</taxon>
        <taxon>Eurotiales</taxon>
        <taxon>Aspergillaceae</taxon>
        <taxon>Aspergillus</taxon>
        <taxon>Aspergillus subgen. Cremei</taxon>
    </lineage>
</organism>
<dbReference type="PROSITE" id="PS51837">
    <property type="entry name" value="LITAF"/>
    <property type="match status" value="1"/>
</dbReference>
<feature type="domain" description="LITAF" evidence="2">
    <location>
        <begin position="63"/>
        <end position="142"/>
    </location>
</feature>
<keyword evidence="4" id="KW-1185">Reference proteome</keyword>
<name>A0A1L9RCI3_ASPWE</name>
<sequence length="180" mass="20482">MDKSISSKQTFRQYFSLSKSCFSRLLPFKQNHQHQSNQDTRTNHVSKTSQPANKTVRIERIAPSQRKVMPLQLLDEIPLYIDCHFCQRRAMTNVEKIESPSMVAVYRLVSTVAKVPSTLVEQSRDTNHYCSNCKKQVTHKPYGGRVQVLHPMPTGPVLSQCPDAGANVDYPASDDYGHIY</sequence>
<dbReference type="OrthoDB" id="272703at2759"/>
<evidence type="ECO:0000256" key="1">
    <source>
        <dbReference type="SAM" id="MobiDB-lite"/>
    </source>
</evidence>
<dbReference type="STRING" id="1073089.A0A1L9RCI3"/>
<evidence type="ECO:0000313" key="3">
    <source>
        <dbReference type="EMBL" id="OJJ32635.1"/>
    </source>
</evidence>
<evidence type="ECO:0000313" key="4">
    <source>
        <dbReference type="Proteomes" id="UP000184383"/>
    </source>
</evidence>
<dbReference type="Pfam" id="PF10601">
    <property type="entry name" value="zf-LITAF-like"/>
    <property type="match status" value="1"/>
</dbReference>
<dbReference type="AlphaFoldDB" id="A0A1L9RCI3"/>
<dbReference type="VEuPathDB" id="FungiDB:ASPWEDRAFT_185137"/>
<feature type="region of interest" description="Disordered" evidence="1">
    <location>
        <begin position="32"/>
        <end position="54"/>
    </location>
</feature>
<reference evidence="4" key="1">
    <citation type="journal article" date="2017" name="Genome Biol.">
        <title>Comparative genomics reveals high biological diversity and specific adaptations in the industrially and medically important fungal genus Aspergillus.</title>
        <authorList>
            <person name="de Vries R.P."/>
            <person name="Riley R."/>
            <person name="Wiebenga A."/>
            <person name="Aguilar-Osorio G."/>
            <person name="Amillis S."/>
            <person name="Uchima C.A."/>
            <person name="Anderluh G."/>
            <person name="Asadollahi M."/>
            <person name="Askin M."/>
            <person name="Barry K."/>
            <person name="Battaglia E."/>
            <person name="Bayram O."/>
            <person name="Benocci T."/>
            <person name="Braus-Stromeyer S.A."/>
            <person name="Caldana C."/>
            <person name="Canovas D."/>
            <person name="Cerqueira G.C."/>
            <person name="Chen F."/>
            <person name="Chen W."/>
            <person name="Choi C."/>
            <person name="Clum A."/>
            <person name="Dos Santos R.A."/>
            <person name="Damasio A.R."/>
            <person name="Diallinas G."/>
            <person name="Emri T."/>
            <person name="Fekete E."/>
            <person name="Flipphi M."/>
            <person name="Freyberg S."/>
            <person name="Gallo A."/>
            <person name="Gournas C."/>
            <person name="Habgood R."/>
            <person name="Hainaut M."/>
            <person name="Harispe M.L."/>
            <person name="Henrissat B."/>
            <person name="Hilden K.S."/>
            <person name="Hope R."/>
            <person name="Hossain A."/>
            <person name="Karabika E."/>
            <person name="Karaffa L."/>
            <person name="Karanyi Z."/>
            <person name="Krasevec N."/>
            <person name="Kuo A."/>
            <person name="Kusch H."/>
            <person name="LaButti K."/>
            <person name="Lagendijk E.L."/>
            <person name="Lapidus A."/>
            <person name="Levasseur A."/>
            <person name="Lindquist E."/>
            <person name="Lipzen A."/>
            <person name="Logrieco A.F."/>
            <person name="MacCabe A."/>
            <person name="Maekelae M.R."/>
            <person name="Malavazi I."/>
            <person name="Melin P."/>
            <person name="Meyer V."/>
            <person name="Mielnichuk N."/>
            <person name="Miskei M."/>
            <person name="Molnar A.P."/>
            <person name="Mule G."/>
            <person name="Ngan C.Y."/>
            <person name="Orejas M."/>
            <person name="Orosz E."/>
            <person name="Ouedraogo J.P."/>
            <person name="Overkamp K.M."/>
            <person name="Park H.-S."/>
            <person name="Perrone G."/>
            <person name="Piumi F."/>
            <person name="Punt P.J."/>
            <person name="Ram A.F."/>
            <person name="Ramon A."/>
            <person name="Rauscher S."/>
            <person name="Record E."/>
            <person name="Riano-Pachon D.M."/>
            <person name="Robert V."/>
            <person name="Roehrig J."/>
            <person name="Ruller R."/>
            <person name="Salamov A."/>
            <person name="Salih N.S."/>
            <person name="Samson R.A."/>
            <person name="Sandor E."/>
            <person name="Sanguinetti M."/>
            <person name="Schuetze T."/>
            <person name="Sepcic K."/>
            <person name="Shelest E."/>
            <person name="Sherlock G."/>
            <person name="Sophianopoulou V."/>
            <person name="Squina F.M."/>
            <person name="Sun H."/>
            <person name="Susca A."/>
            <person name="Todd R.B."/>
            <person name="Tsang A."/>
            <person name="Unkles S.E."/>
            <person name="van de Wiele N."/>
            <person name="van Rossen-Uffink D."/>
            <person name="Oliveira J.V."/>
            <person name="Vesth T.C."/>
            <person name="Visser J."/>
            <person name="Yu J.-H."/>
            <person name="Zhou M."/>
            <person name="Andersen M.R."/>
            <person name="Archer D.B."/>
            <person name="Baker S.E."/>
            <person name="Benoit I."/>
            <person name="Brakhage A.A."/>
            <person name="Braus G.H."/>
            <person name="Fischer R."/>
            <person name="Frisvad J.C."/>
            <person name="Goldman G.H."/>
            <person name="Houbraken J."/>
            <person name="Oakley B."/>
            <person name="Pocsi I."/>
            <person name="Scazzocchio C."/>
            <person name="Seiboth B."/>
            <person name="vanKuyk P.A."/>
            <person name="Wortman J."/>
            <person name="Dyer P.S."/>
            <person name="Grigoriev I.V."/>
        </authorList>
    </citation>
    <scope>NUCLEOTIDE SEQUENCE [LARGE SCALE GENOMIC DNA]</scope>
    <source>
        <strain evidence="4">DTO 134E9</strain>
    </source>
</reference>
<gene>
    <name evidence="3" type="ORF">ASPWEDRAFT_185137</name>
</gene>
<dbReference type="RefSeq" id="XP_040686312.1">
    <property type="nucleotide sequence ID" value="XM_040832064.1"/>
</dbReference>